<feature type="region of interest" description="Disordered" evidence="1">
    <location>
        <begin position="54"/>
        <end position="84"/>
    </location>
</feature>
<sequence length="84" mass="8877">GRGCRCQPTSRTGPGASGLRRPGLFRANPARRHHGRGLPRACCRQAGRRLAGLGGRPTLLAENDAARGLGSERPTPPAAEERPM</sequence>
<protein>
    <submittedName>
        <fullName evidence="2">Uncharacterized protein</fullName>
    </submittedName>
</protein>
<evidence type="ECO:0000313" key="2">
    <source>
        <dbReference type="EMBL" id="CAA9269455.1"/>
    </source>
</evidence>
<gene>
    <name evidence="2" type="ORF">AVDCRST_MAG04-3006</name>
</gene>
<feature type="non-terminal residue" evidence="2">
    <location>
        <position position="1"/>
    </location>
</feature>
<dbReference type="EMBL" id="CADCTL010000214">
    <property type="protein sequence ID" value="CAA9269455.1"/>
    <property type="molecule type" value="Genomic_DNA"/>
</dbReference>
<proteinExistence type="predicted"/>
<feature type="non-terminal residue" evidence="2">
    <location>
        <position position="84"/>
    </location>
</feature>
<accession>A0A6J4J3B1</accession>
<organism evidence="2">
    <name type="scientific">uncultured Acetobacteraceae bacterium</name>
    <dbReference type="NCBI Taxonomy" id="169975"/>
    <lineage>
        <taxon>Bacteria</taxon>
        <taxon>Pseudomonadati</taxon>
        <taxon>Pseudomonadota</taxon>
        <taxon>Alphaproteobacteria</taxon>
        <taxon>Acetobacterales</taxon>
        <taxon>Acetobacteraceae</taxon>
        <taxon>environmental samples</taxon>
    </lineage>
</organism>
<feature type="region of interest" description="Disordered" evidence="1">
    <location>
        <begin position="1"/>
        <end position="38"/>
    </location>
</feature>
<name>A0A6J4J3B1_9PROT</name>
<dbReference type="AlphaFoldDB" id="A0A6J4J3B1"/>
<evidence type="ECO:0000256" key="1">
    <source>
        <dbReference type="SAM" id="MobiDB-lite"/>
    </source>
</evidence>
<reference evidence="2" key="1">
    <citation type="submission" date="2020-02" db="EMBL/GenBank/DDBJ databases">
        <authorList>
            <person name="Meier V. D."/>
        </authorList>
    </citation>
    <scope>NUCLEOTIDE SEQUENCE</scope>
    <source>
        <strain evidence="2">AVDCRST_MAG04</strain>
    </source>
</reference>